<gene>
    <name evidence="12" type="ORF">EGW08_012098</name>
</gene>
<feature type="domain" description="TauD/TfdA-like" evidence="11">
    <location>
        <begin position="52"/>
        <end position="284"/>
    </location>
</feature>
<dbReference type="InterPro" id="IPR050411">
    <property type="entry name" value="AlphaKG_dependent_hydroxylases"/>
</dbReference>
<dbReference type="GO" id="GO:0005506">
    <property type="term" value="F:iron ion binding"/>
    <property type="evidence" value="ECO:0007669"/>
    <property type="project" value="InterPro"/>
</dbReference>
<dbReference type="InterPro" id="IPR003819">
    <property type="entry name" value="TauD/TfdA-like"/>
</dbReference>
<keyword evidence="7" id="KW-0124">Carnitine biosynthesis</keyword>
<dbReference type="Gene3D" id="3.60.130.10">
    <property type="entry name" value="Clavaminate synthase-like"/>
    <property type="match status" value="1"/>
</dbReference>
<dbReference type="Proteomes" id="UP000271974">
    <property type="component" value="Unassembled WGS sequence"/>
</dbReference>
<dbReference type="GO" id="GO:0005739">
    <property type="term" value="C:mitochondrion"/>
    <property type="evidence" value="ECO:0007669"/>
    <property type="project" value="TreeGrafter"/>
</dbReference>
<dbReference type="GO" id="GO:0045329">
    <property type="term" value="P:carnitine biosynthetic process"/>
    <property type="evidence" value="ECO:0007669"/>
    <property type="project" value="UniProtKB-UniPathway"/>
</dbReference>
<evidence type="ECO:0000256" key="1">
    <source>
        <dbReference type="ARBA" id="ARBA00001954"/>
    </source>
</evidence>
<comment type="cofactor">
    <cofactor evidence="1">
        <name>Fe(2+)</name>
        <dbReference type="ChEBI" id="CHEBI:29033"/>
    </cofactor>
</comment>
<comment type="pathway">
    <text evidence="3">Amine and polyamine biosynthesis; carnitine biosynthesis.</text>
</comment>
<evidence type="ECO:0000256" key="6">
    <source>
        <dbReference type="ARBA" id="ARBA00022723"/>
    </source>
</evidence>
<dbReference type="STRING" id="188477.A0A3S0ZJ38"/>
<evidence type="ECO:0000256" key="2">
    <source>
        <dbReference type="ARBA" id="ARBA00001961"/>
    </source>
</evidence>
<dbReference type="EMBL" id="RQTK01000409">
    <property type="protein sequence ID" value="RUS80141.1"/>
    <property type="molecule type" value="Genomic_DNA"/>
</dbReference>
<evidence type="ECO:0000256" key="10">
    <source>
        <dbReference type="ARBA" id="ARBA00023004"/>
    </source>
</evidence>
<keyword evidence="10" id="KW-0408">Iron</keyword>
<evidence type="ECO:0000256" key="5">
    <source>
        <dbReference type="ARBA" id="ARBA00016835"/>
    </source>
</evidence>
<feature type="non-terminal residue" evidence="12">
    <location>
        <position position="1"/>
    </location>
</feature>
<dbReference type="PANTHER" id="PTHR10696">
    <property type="entry name" value="GAMMA-BUTYROBETAINE HYDROXYLASE-RELATED"/>
    <property type="match status" value="1"/>
</dbReference>
<dbReference type="CDD" id="cd00250">
    <property type="entry name" value="CAS_like"/>
    <property type="match status" value="1"/>
</dbReference>
<dbReference type="OrthoDB" id="408743at2759"/>
<dbReference type="SUPFAM" id="SSF51197">
    <property type="entry name" value="Clavaminate synthase-like"/>
    <property type="match status" value="1"/>
</dbReference>
<protein>
    <recommendedName>
        <fullName evidence="5">Trimethyllysine dioxygenase, mitochondrial</fullName>
    </recommendedName>
</protein>
<reference evidence="12 13" key="1">
    <citation type="submission" date="2019-01" db="EMBL/GenBank/DDBJ databases">
        <title>A draft genome assembly of the solar-powered sea slug Elysia chlorotica.</title>
        <authorList>
            <person name="Cai H."/>
            <person name="Li Q."/>
            <person name="Fang X."/>
            <person name="Li J."/>
            <person name="Curtis N.E."/>
            <person name="Altenburger A."/>
            <person name="Shibata T."/>
            <person name="Feng M."/>
            <person name="Maeda T."/>
            <person name="Schwartz J.A."/>
            <person name="Shigenobu S."/>
            <person name="Lundholm N."/>
            <person name="Nishiyama T."/>
            <person name="Yang H."/>
            <person name="Hasebe M."/>
            <person name="Li S."/>
            <person name="Pierce S.K."/>
            <person name="Wang J."/>
        </authorList>
    </citation>
    <scope>NUCLEOTIDE SEQUENCE [LARGE SCALE GENOMIC DNA]</scope>
    <source>
        <strain evidence="12">EC2010</strain>
        <tissue evidence="12">Whole organism of an adult</tissue>
    </source>
</reference>
<evidence type="ECO:0000259" key="11">
    <source>
        <dbReference type="Pfam" id="PF02668"/>
    </source>
</evidence>
<feature type="non-terminal residue" evidence="12">
    <location>
        <position position="285"/>
    </location>
</feature>
<evidence type="ECO:0000313" key="13">
    <source>
        <dbReference type="Proteomes" id="UP000271974"/>
    </source>
</evidence>
<comment type="cofactor">
    <cofactor evidence="2">
        <name>L-ascorbate</name>
        <dbReference type="ChEBI" id="CHEBI:38290"/>
    </cofactor>
</comment>
<keyword evidence="9" id="KW-0560">Oxidoreductase</keyword>
<keyword evidence="13" id="KW-1185">Reference proteome</keyword>
<evidence type="ECO:0000256" key="3">
    <source>
        <dbReference type="ARBA" id="ARBA00005022"/>
    </source>
</evidence>
<evidence type="ECO:0000256" key="7">
    <source>
        <dbReference type="ARBA" id="ARBA00022873"/>
    </source>
</evidence>
<dbReference type="FunFam" id="3.60.130.10:FF:000001">
    <property type="entry name" value="Trimethyllysine dioxygenase, mitochondrial"/>
    <property type="match status" value="1"/>
</dbReference>
<dbReference type="AlphaFoldDB" id="A0A3S0ZJ38"/>
<keyword evidence="8" id="KW-0223">Dioxygenase</keyword>
<evidence type="ECO:0000256" key="8">
    <source>
        <dbReference type="ARBA" id="ARBA00022964"/>
    </source>
</evidence>
<comment type="similarity">
    <text evidence="4">Belongs to the gamma-BBH/TMLD family.</text>
</comment>
<evidence type="ECO:0000313" key="12">
    <source>
        <dbReference type="EMBL" id="RUS80141.1"/>
    </source>
</evidence>
<dbReference type="GO" id="GO:0050353">
    <property type="term" value="F:trimethyllysine dioxygenase activity"/>
    <property type="evidence" value="ECO:0007669"/>
    <property type="project" value="InterPro"/>
</dbReference>
<comment type="caution">
    <text evidence="12">The sequence shown here is derived from an EMBL/GenBank/DDBJ whole genome shotgun (WGS) entry which is preliminary data.</text>
</comment>
<organism evidence="12 13">
    <name type="scientific">Elysia chlorotica</name>
    <name type="common">Eastern emerald elysia</name>
    <name type="synonym">Sea slug</name>
    <dbReference type="NCBI Taxonomy" id="188477"/>
    <lineage>
        <taxon>Eukaryota</taxon>
        <taxon>Metazoa</taxon>
        <taxon>Spiralia</taxon>
        <taxon>Lophotrochozoa</taxon>
        <taxon>Mollusca</taxon>
        <taxon>Gastropoda</taxon>
        <taxon>Heterobranchia</taxon>
        <taxon>Euthyneura</taxon>
        <taxon>Panpulmonata</taxon>
        <taxon>Sacoglossa</taxon>
        <taxon>Placobranchoidea</taxon>
        <taxon>Plakobranchidae</taxon>
        <taxon>Elysia</taxon>
    </lineage>
</organism>
<evidence type="ECO:0000256" key="4">
    <source>
        <dbReference type="ARBA" id="ARBA00008654"/>
    </source>
</evidence>
<dbReference type="NCBIfam" id="TIGR02410">
    <property type="entry name" value="carnitine_TMLD"/>
    <property type="match status" value="1"/>
</dbReference>
<sequence length="285" mass="32053">ILIQGNDGHVSKFEMDWLIDNYYKEKPDPGAGLGRLHWDRELIESHPLPVVPFDDHMTSEAGLAKTVGNICKYGFAIVEGCEATEAATEKVVERLSFVQETLFGKMWTFTSNAQRSDTAYSSQALGAHTDLSYMDTPAGIQVFHCLKHTGSGGETLLVDGFHCLEVLEQTYPEDFELLKNTVVPHEYKEKPSPSSPGYHLYSLGTTIRMHPATGRLIQLRFNPYDRAPLNTVPATEIPPFYRAYGRLYNIISCPSGQFWHKLKPGQVIFIDNWRVMHGRAAFDGE</sequence>
<name>A0A3S0ZJ38_ELYCH</name>
<proteinExistence type="inferred from homology"/>
<dbReference type="PANTHER" id="PTHR10696:SF51">
    <property type="entry name" value="TRIMETHYLLYSINE DIOXYGENASE, MITOCHONDRIAL"/>
    <property type="match status" value="1"/>
</dbReference>
<evidence type="ECO:0000256" key="9">
    <source>
        <dbReference type="ARBA" id="ARBA00023002"/>
    </source>
</evidence>
<keyword evidence="6" id="KW-0479">Metal-binding</keyword>
<dbReference type="UniPathway" id="UPA00118"/>
<dbReference type="Pfam" id="PF02668">
    <property type="entry name" value="TauD"/>
    <property type="match status" value="1"/>
</dbReference>
<dbReference type="InterPro" id="IPR012776">
    <property type="entry name" value="Trimethyllysine_dOase"/>
</dbReference>
<dbReference type="InterPro" id="IPR042098">
    <property type="entry name" value="TauD-like_sf"/>
</dbReference>
<accession>A0A3S0ZJ38</accession>